<feature type="transmembrane region" description="Helical" evidence="1">
    <location>
        <begin position="48"/>
        <end position="71"/>
    </location>
</feature>
<keyword evidence="1" id="KW-0812">Transmembrane</keyword>
<keyword evidence="1" id="KW-0472">Membrane</keyword>
<protein>
    <recommendedName>
        <fullName evidence="4">DUF5134 domain-containing protein</fullName>
    </recommendedName>
</protein>
<proteinExistence type="predicted"/>
<evidence type="ECO:0000256" key="1">
    <source>
        <dbReference type="SAM" id="Phobius"/>
    </source>
</evidence>
<gene>
    <name evidence="2" type="ORF">RWH43_01985</name>
</gene>
<evidence type="ECO:0000313" key="2">
    <source>
        <dbReference type="EMBL" id="MDU0325516.1"/>
    </source>
</evidence>
<organism evidence="2 3">
    <name type="scientific">Microbacterium algihabitans</name>
    <dbReference type="NCBI Taxonomy" id="3075992"/>
    <lineage>
        <taxon>Bacteria</taxon>
        <taxon>Bacillati</taxon>
        <taxon>Actinomycetota</taxon>
        <taxon>Actinomycetes</taxon>
        <taxon>Micrococcales</taxon>
        <taxon>Microbacteriaceae</taxon>
        <taxon>Microbacterium</taxon>
    </lineage>
</organism>
<dbReference type="EMBL" id="JAWDIU010000001">
    <property type="protein sequence ID" value="MDU0325516.1"/>
    <property type="molecule type" value="Genomic_DNA"/>
</dbReference>
<keyword evidence="3" id="KW-1185">Reference proteome</keyword>
<comment type="caution">
    <text evidence="2">The sequence shown here is derived from an EMBL/GenBank/DDBJ whole genome shotgun (WGS) entry which is preliminary data.</text>
</comment>
<accession>A0ABU3RRJ7</accession>
<feature type="transmembrane region" description="Helical" evidence="1">
    <location>
        <begin position="83"/>
        <end position="102"/>
    </location>
</feature>
<reference evidence="2 3" key="1">
    <citation type="submission" date="2023-09" db="EMBL/GenBank/DDBJ databases">
        <title>Microbacterium fusihabitans sp. nov., Microbacterium phycihabitans sp. nov., and Microbacterium cervinum sp. nov., isolated from dried seaweeds of beach.</title>
        <authorList>
            <person name="Lee S.D."/>
        </authorList>
    </citation>
    <scope>NUCLEOTIDE SEQUENCE [LARGE SCALE GENOMIC DNA]</scope>
    <source>
        <strain evidence="2 3">KSW2-21</strain>
    </source>
</reference>
<keyword evidence="1" id="KW-1133">Transmembrane helix</keyword>
<dbReference type="RefSeq" id="WP_316000533.1">
    <property type="nucleotide sequence ID" value="NZ_JAWDIU010000001.1"/>
</dbReference>
<dbReference type="Proteomes" id="UP001256673">
    <property type="component" value="Unassembled WGS sequence"/>
</dbReference>
<sequence length="166" mass="16560">MTLELAAHGAALVCSGVASCCARSGRADERRERIVASVLMTAAMLDAAALHLMAPIAWAAVLLAAALVSSASRRWRAGRGEHGAYTPAGLVVMAALIASSTHGDPFSTAAATHAHGGPTLAGICAALAVAYTAASAHRMRNGSPADRAHHAAMGGSTALMALGALL</sequence>
<feature type="transmembrane region" description="Helical" evidence="1">
    <location>
        <begin position="114"/>
        <end position="134"/>
    </location>
</feature>
<name>A0ABU3RRJ7_9MICO</name>
<evidence type="ECO:0000313" key="3">
    <source>
        <dbReference type="Proteomes" id="UP001256673"/>
    </source>
</evidence>
<evidence type="ECO:0008006" key="4">
    <source>
        <dbReference type="Google" id="ProtNLM"/>
    </source>
</evidence>